<dbReference type="Pfam" id="PF08240">
    <property type="entry name" value="ADH_N"/>
    <property type="match status" value="1"/>
</dbReference>
<proteinExistence type="inferred from homology"/>
<feature type="domain" description="Alcohol dehydrogenase-like N-terminal" evidence="7">
    <location>
        <begin position="85"/>
        <end position="122"/>
    </location>
</feature>
<evidence type="ECO:0000313" key="9">
    <source>
        <dbReference type="Proteomes" id="UP000426246"/>
    </source>
</evidence>
<evidence type="ECO:0000256" key="4">
    <source>
        <dbReference type="ARBA" id="ARBA00022833"/>
    </source>
</evidence>
<keyword evidence="4" id="KW-0862">Zinc</keyword>
<feature type="domain" description="Alcohol dehydrogenase-like C-terminal" evidence="6">
    <location>
        <begin position="178"/>
        <end position="298"/>
    </location>
</feature>
<dbReference type="InterPro" id="IPR013154">
    <property type="entry name" value="ADH-like_N"/>
</dbReference>
<dbReference type="InterPro" id="IPR036291">
    <property type="entry name" value="NAD(P)-bd_dom_sf"/>
</dbReference>
<dbReference type="InterPro" id="IPR013149">
    <property type="entry name" value="ADH-like_C"/>
</dbReference>
<dbReference type="GO" id="GO:0016491">
    <property type="term" value="F:oxidoreductase activity"/>
    <property type="evidence" value="ECO:0007669"/>
    <property type="project" value="UniProtKB-KW"/>
</dbReference>
<dbReference type="SUPFAM" id="SSF50129">
    <property type="entry name" value="GroES-like"/>
    <property type="match status" value="1"/>
</dbReference>
<comment type="cofactor">
    <cofactor evidence="1">
        <name>Zn(2+)</name>
        <dbReference type="ChEBI" id="CHEBI:29105"/>
    </cofactor>
</comment>
<evidence type="ECO:0000256" key="3">
    <source>
        <dbReference type="ARBA" id="ARBA00022723"/>
    </source>
</evidence>
<evidence type="ECO:0000256" key="5">
    <source>
        <dbReference type="ARBA" id="ARBA00023002"/>
    </source>
</evidence>
<dbReference type="SUPFAM" id="SSF51735">
    <property type="entry name" value="NAD(P)-binding Rossmann-fold domains"/>
    <property type="match status" value="1"/>
</dbReference>
<dbReference type="Gene3D" id="3.90.180.10">
    <property type="entry name" value="Medium-chain alcohol dehydrogenases, catalytic domain"/>
    <property type="match status" value="2"/>
</dbReference>
<evidence type="ECO:0000256" key="2">
    <source>
        <dbReference type="ARBA" id="ARBA00008072"/>
    </source>
</evidence>
<dbReference type="InterPro" id="IPR011032">
    <property type="entry name" value="GroES-like_sf"/>
</dbReference>
<comment type="similarity">
    <text evidence="2">Belongs to the zinc-containing alcohol dehydrogenase family.</text>
</comment>
<protein>
    <submittedName>
        <fullName evidence="8">Zinc-binding alcohol dehydrogenase</fullName>
    </submittedName>
</protein>
<dbReference type="Gene3D" id="3.40.50.720">
    <property type="entry name" value="NAD(P)-binding Rossmann-like Domain"/>
    <property type="match status" value="1"/>
</dbReference>
<organism evidence="8 9">
    <name type="scientific">Paenibacillus psychroresistens</name>
    <dbReference type="NCBI Taxonomy" id="1778678"/>
    <lineage>
        <taxon>Bacteria</taxon>
        <taxon>Bacillati</taxon>
        <taxon>Bacillota</taxon>
        <taxon>Bacilli</taxon>
        <taxon>Bacillales</taxon>
        <taxon>Paenibacillaceae</taxon>
        <taxon>Paenibacillus</taxon>
    </lineage>
</organism>
<accession>A0A6B8RF16</accession>
<name>A0A6B8RF16_9BACL</name>
<evidence type="ECO:0000256" key="1">
    <source>
        <dbReference type="ARBA" id="ARBA00001947"/>
    </source>
</evidence>
<dbReference type="Proteomes" id="UP000426246">
    <property type="component" value="Chromosome"/>
</dbReference>
<dbReference type="AlphaFoldDB" id="A0A6B8RF16"/>
<keyword evidence="3" id="KW-0479">Metal-binding</keyword>
<evidence type="ECO:0000313" key="8">
    <source>
        <dbReference type="EMBL" id="QGQ94028.1"/>
    </source>
</evidence>
<evidence type="ECO:0000259" key="6">
    <source>
        <dbReference type="Pfam" id="PF00107"/>
    </source>
</evidence>
<dbReference type="Pfam" id="PF00107">
    <property type="entry name" value="ADH_zinc_N"/>
    <property type="match status" value="1"/>
</dbReference>
<gene>
    <name evidence="8" type="ORF">EHS13_03430</name>
</gene>
<dbReference type="EMBL" id="CP034235">
    <property type="protein sequence ID" value="QGQ94028.1"/>
    <property type="molecule type" value="Genomic_DNA"/>
</dbReference>
<dbReference type="PANTHER" id="PTHR43350">
    <property type="entry name" value="NAD-DEPENDENT ALCOHOL DEHYDROGENASE"/>
    <property type="match status" value="1"/>
</dbReference>
<keyword evidence="5" id="KW-0560">Oxidoreductase</keyword>
<evidence type="ECO:0000259" key="7">
    <source>
        <dbReference type="Pfam" id="PF08240"/>
    </source>
</evidence>
<dbReference type="PANTHER" id="PTHR43350:SF19">
    <property type="entry name" value="D-GULOSIDE 3-DEHYDROGENASE"/>
    <property type="match status" value="1"/>
</dbReference>
<keyword evidence="9" id="KW-1185">Reference proteome</keyword>
<dbReference type="KEGG" id="ppsc:EHS13_03430"/>
<dbReference type="CDD" id="cd08255">
    <property type="entry name" value="2-desacetyl-2-hydroxyethyl_bacteriochlorophyllide_like"/>
    <property type="match status" value="1"/>
</dbReference>
<reference evidence="9" key="1">
    <citation type="submission" date="2018-11" db="EMBL/GenBank/DDBJ databases">
        <title>Complete genome sequence of Paenibacillus sp. ML311-T8.</title>
        <authorList>
            <person name="Nam Y.-D."/>
            <person name="Kang J."/>
            <person name="Chung W.-H."/>
            <person name="Park Y.S."/>
        </authorList>
    </citation>
    <scope>NUCLEOTIDE SEQUENCE [LARGE SCALE GENOMIC DNA]</scope>
    <source>
        <strain evidence="9">ML311-T8</strain>
    </source>
</reference>
<dbReference type="GO" id="GO:0046872">
    <property type="term" value="F:metal ion binding"/>
    <property type="evidence" value="ECO:0007669"/>
    <property type="project" value="UniProtKB-KW"/>
</dbReference>
<sequence length="358" mass="39844">MLFFSYSDTYKLITRVNNLNRGGITMESWNIIFTEKQKVEVQKEAFDPALGQTEILCAAIRSLISTGTELQCLRGVFDPNTNWSDWVKYPFQPGYCMVAEVLETGSEVKGVQKGDRVFVAKSHNQFFKIDAQYAYPLPKDVSVEQGVWCSLATTTQLGVRRAELQLGETVGVIGLGLLGQLVTQYLYLSGVKEIYAIDPADSRLELVKKRPGIHLLAMDAGKAKEEIKHKTNSRMLDVIFDITGHPSVLAQATQLVKPLGRVILLGDTATPSAQGMGSNVVSNSVSILGIHSLMDYKEWNHPEMTKLFLSYITQGRMDIKPLITHRYSPLEAVEVYDSLVQNRSSAMGVLFDWTAIKS</sequence>